<dbReference type="PANTHER" id="PTHR33602:SF1">
    <property type="entry name" value="REGULATORY PROTEIN RECX FAMILY PROTEIN"/>
    <property type="match status" value="1"/>
</dbReference>
<evidence type="ECO:0000313" key="7">
    <source>
        <dbReference type="EMBL" id="CAB4893703.1"/>
    </source>
</evidence>
<dbReference type="EMBL" id="CAFBMB010000029">
    <property type="protein sequence ID" value="CAB4893703.1"/>
    <property type="molecule type" value="Genomic_DNA"/>
</dbReference>
<evidence type="ECO:0000256" key="4">
    <source>
        <dbReference type="ARBA" id="ARBA00022490"/>
    </source>
</evidence>
<gene>
    <name evidence="7" type="ORF">UFOPK3516_00563</name>
</gene>
<dbReference type="Gene3D" id="1.10.10.10">
    <property type="entry name" value="Winged helix-like DNA-binding domain superfamily/Winged helix DNA-binding domain"/>
    <property type="match status" value="2"/>
</dbReference>
<feature type="domain" description="RecX second three-helical" evidence="5">
    <location>
        <begin position="122"/>
        <end position="160"/>
    </location>
</feature>
<dbReference type="GO" id="GO:0006282">
    <property type="term" value="P:regulation of DNA repair"/>
    <property type="evidence" value="ECO:0007669"/>
    <property type="project" value="InterPro"/>
</dbReference>
<comment type="similarity">
    <text evidence="2">Belongs to the RecX family.</text>
</comment>
<evidence type="ECO:0000256" key="2">
    <source>
        <dbReference type="ARBA" id="ARBA00009695"/>
    </source>
</evidence>
<dbReference type="Pfam" id="PF02631">
    <property type="entry name" value="RecX_HTH2"/>
    <property type="match status" value="1"/>
</dbReference>
<dbReference type="InterPro" id="IPR036388">
    <property type="entry name" value="WH-like_DNA-bd_sf"/>
</dbReference>
<evidence type="ECO:0000259" key="6">
    <source>
        <dbReference type="Pfam" id="PF21981"/>
    </source>
</evidence>
<organism evidence="7">
    <name type="scientific">freshwater metagenome</name>
    <dbReference type="NCBI Taxonomy" id="449393"/>
    <lineage>
        <taxon>unclassified sequences</taxon>
        <taxon>metagenomes</taxon>
        <taxon>ecological metagenomes</taxon>
    </lineage>
</organism>
<comment type="subcellular location">
    <subcellularLocation>
        <location evidence="1">Cytoplasm</location>
    </subcellularLocation>
</comment>
<keyword evidence="4" id="KW-0963">Cytoplasm</keyword>
<dbReference type="Pfam" id="PF21981">
    <property type="entry name" value="RecX_HTH3"/>
    <property type="match status" value="1"/>
</dbReference>
<proteinExistence type="inferred from homology"/>
<evidence type="ECO:0000256" key="1">
    <source>
        <dbReference type="ARBA" id="ARBA00004496"/>
    </source>
</evidence>
<protein>
    <recommendedName>
        <fullName evidence="3">Regulatory protein RecX</fullName>
    </recommendedName>
</protein>
<dbReference type="AlphaFoldDB" id="A0A6J7FQ79"/>
<dbReference type="GO" id="GO:0005737">
    <property type="term" value="C:cytoplasm"/>
    <property type="evidence" value="ECO:0007669"/>
    <property type="project" value="UniProtKB-SubCell"/>
</dbReference>
<name>A0A6J7FQ79_9ZZZZ</name>
<dbReference type="HAMAP" id="MF_01114">
    <property type="entry name" value="RecX"/>
    <property type="match status" value="1"/>
</dbReference>
<dbReference type="PANTHER" id="PTHR33602">
    <property type="entry name" value="REGULATORY PROTEIN RECX FAMILY PROTEIN"/>
    <property type="match status" value="1"/>
</dbReference>
<dbReference type="InterPro" id="IPR003783">
    <property type="entry name" value="Regulatory_RecX"/>
</dbReference>
<sequence>MSNVTYLPWVEPENGLTTAGSARVDVNEVIDLPHGNDSSMGDVVPVDVVPVAVAPVDGAEIDGEDVDGDEVDVADLDGALLRALTRRDLSEREVRAWLIARGVPENDAHGWLDRLHRLGYVDDARMAAHLVDRLVSRGGMSKSAISRKLTERGIDRQTAALATQGLDDESEESLAIELASARAARMHSLDPEVARRRLSGFLARRGFPSSVIREAVHRALNIQS</sequence>
<evidence type="ECO:0000259" key="5">
    <source>
        <dbReference type="Pfam" id="PF02631"/>
    </source>
</evidence>
<reference evidence="7" key="1">
    <citation type="submission" date="2020-05" db="EMBL/GenBank/DDBJ databases">
        <authorList>
            <person name="Chiriac C."/>
            <person name="Salcher M."/>
            <person name="Ghai R."/>
            <person name="Kavagutti S V."/>
        </authorList>
    </citation>
    <scope>NUCLEOTIDE SEQUENCE</scope>
</reference>
<evidence type="ECO:0000256" key="3">
    <source>
        <dbReference type="ARBA" id="ARBA00018111"/>
    </source>
</evidence>
<dbReference type="InterPro" id="IPR053924">
    <property type="entry name" value="RecX_HTH_2nd"/>
</dbReference>
<feature type="domain" description="RecX third three-helical" evidence="6">
    <location>
        <begin position="171"/>
        <end position="216"/>
    </location>
</feature>
<accession>A0A6J7FQ79</accession>
<dbReference type="InterPro" id="IPR053925">
    <property type="entry name" value="RecX_HTH_3rd"/>
</dbReference>